<proteinExistence type="predicted"/>
<organism evidence="2 3">
    <name type="scientific">Vicugna pacos</name>
    <name type="common">Alpaca</name>
    <name type="synonym">Lama pacos</name>
    <dbReference type="NCBI Taxonomy" id="30538"/>
    <lineage>
        <taxon>Eukaryota</taxon>
        <taxon>Metazoa</taxon>
        <taxon>Chordata</taxon>
        <taxon>Craniata</taxon>
        <taxon>Vertebrata</taxon>
        <taxon>Euteleostomi</taxon>
        <taxon>Mammalia</taxon>
        <taxon>Eutheria</taxon>
        <taxon>Laurasiatheria</taxon>
        <taxon>Artiodactyla</taxon>
        <taxon>Tylopoda</taxon>
        <taxon>Camelidae</taxon>
        <taxon>Vicugna</taxon>
    </lineage>
</organism>
<feature type="region of interest" description="Disordered" evidence="1">
    <location>
        <begin position="309"/>
        <end position="379"/>
    </location>
</feature>
<dbReference type="GeneID" id="140700313"/>
<evidence type="ECO:0000313" key="3">
    <source>
        <dbReference type="RefSeq" id="XP_072829796.1"/>
    </source>
</evidence>
<accession>A0ABM5E9G9</accession>
<keyword evidence="2" id="KW-1185">Reference proteome</keyword>
<dbReference type="RefSeq" id="XP_072829796.1">
    <property type="nucleotide sequence ID" value="XM_072973695.1"/>
</dbReference>
<feature type="compositionally biased region" description="Basic and acidic residues" evidence="1">
    <location>
        <begin position="234"/>
        <end position="254"/>
    </location>
</feature>
<dbReference type="Proteomes" id="UP001652581">
    <property type="component" value="Chromosome 12"/>
</dbReference>
<feature type="compositionally biased region" description="Low complexity" evidence="1">
    <location>
        <begin position="257"/>
        <end position="269"/>
    </location>
</feature>
<dbReference type="RefSeq" id="XP_072829798.1">
    <property type="nucleotide sequence ID" value="XM_072973697.1"/>
</dbReference>
<sequence length="379" mass="40169">MGPRRPHFSRAPDAGIRGQRGPSGSEQGHAQAGGWGPSRVTPYRRPQAPEITQALLPNRQKKQLRPSCHSNQCPDSGARLVATAGEGAGRNRATEGQQCSRPAPRQQSCGLELLPAAPAPWAGVAGSCFCGEGRERGWSWAAAPGTMPPPIPRLPGHRKGLLSARHLAPPYLWAQCAAPSTSPDPLHHATDAIGHRASPAAGRTVSDEQPRVPPGHGRGDRVLRGTLRGSPVVQDREAGAGRRGAARSDARCGTREVGPGRALRPRGPGAVRPCEELREMASLCSLPFRRVKERIIRNSGLRPRACAAVGTTAQRWPRPGGRVPPARAEQPTSAPKPRSGSSRLLGTALPRLWTCPPPSESRAPLCPRSRRGAEMGASV</sequence>
<feature type="region of interest" description="Disordered" evidence="1">
    <location>
        <begin position="197"/>
        <end position="269"/>
    </location>
</feature>
<dbReference type="RefSeq" id="XP_072829797.1">
    <property type="nucleotide sequence ID" value="XM_072973696.1"/>
</dbReference>
<reference evidence="3 4" key="1">
    <citation type="submission" date="2025-05" db="UniProtKB">
        <authorList>
            <consortium name="RefSeq"/>
        </authorList>
    </citation>
    <scope>IDENTIFICATION</scope>
</reference>
<evidence type="ECO:0000313" key="5">
    <source>
        <dbReference type="RefSeq" id="XP_072829798.1"/>
    </source>
</evidence>
<evidence type="ECO:0000256" key="1">
    <source>
        <dbReference type="SAM" id="MobiDB-lite"/>
    </source>
</evidence>
<evidence type="ECO:0000313" key="2">
    <source>
        <dbReference type="Proteomes" id="UP001652581"/>
    </source>
</evidence>
<protein>
    <submittedName>
        <fullName evidence="3 4">Uncharacterized protein isoform X1</fullName>
    </submittedName>
</protein>
<name>A0ABM5E9G9_VICPA</name>
<gene>
    <name evidence="3 4 5" type="primary">LOC140700313</name>
</gene>
<feature type="region of interest" description="Disordered" evidence="1">
    <location>
        <begin position="1"/>
        <end position="77"/>
    </location>
</feature>
<evidence type="ECO:0000313" key="4">
    <source>
        <dbReference type="RefSeq" id="XP_072829797.1"/>
    </source>
</evidence>
<feature type="compositionally biased region" description="Low complexity" evidence="1">
    <location>
        <begin position="315"/>
        <end position="328"/>
    </location>
</feature>